<organism evidence="2">
    <name type="scientific">Arundo donax</name>
    <name type="common">Giant reed</name>
    <name type="synonym">Donax arundinaceus</name>
    <dbReference type="NCBI Taxonomy" id="35708"/>
    <lineage>
        <taxon>Eukaryota</taxon>
        <taxon>Viridiplantae</taxon>
        <taxon>Streptophyta</taxon>
        <taxon>Embryophyta</taxon>
        <taxon>Tracheophyta</taxon>
        <taxon>Spermatophyta</taxon>
        <taxon>Magnoliopsida</taxon>
        <taxon>Liliopsida</taxon>
        <taxon>Poales</taxon>
        <taxon>Poaceae</taxon>
        <taxon>PACMAD clade</taxon>
        <taxon>Arundinoideae</taxon>
        <taxon>Arundineae</taxon>
        <taxon>Arundo</taxon>
    </lineage>
</organism>
<sequence length="39" mass="4614">MGPTNRMDHLRLLDDLFHSNFMLARYHLLLVVASLMPFQ</sequence>
<proteinExistence type="predicted"/>
<accession>A0A0A9B6W2</accession>
<evidence type="ECO:0000313" key="2">
    <source>
        <dbReference type="EMBL" id="JAD56925.1"/>
    </source>
</evidence>
<dbReference type="AlphaFoldDB" id="A0A0A9B6W2"/>
<protein>
    <submittedName>
        <fullName evidence="2">Uncharacterized protein</fullName>
    </submittedName>
</protein>
<evidence type="ECO:0000256" key="1">
    <source>
        <dbReference type="SAM" id="Phobius"/>
    </source>
</evidence>
<keyword evidence="1" id="KW-0472">Membrane</keyword>
<name>A0A0A9B6W2_ARUDO</name>
<dbReference type="EMBL" id="GBRH01240970">
    <property type="protein sequence ID" value="JAD56925.1"/>
    <property type="molecule type" value="Transcribed_RNA"/>
</dbReference>
<reference evidence="2" key="1">
    <citation type="submission" date="2014-09" db="EMBL/GenBank/DDBJ databases">
        <authorList>
            <person name="Magalhaes I.L.F."/>
            <person name="Oliveira U."/>
            <person name="Santos F.R."/>
            <person name="Vidigal T.H.D.A."/>
            <person name="Brescovit A.D."/>
            <person name="Santos A.J."/>
        </authorList>
    </citation>
    <scope>NUCLEOTIDE SEQUENCE</scope>
    <source>
        <tissue evidence="2">Shoot tissue taken approximately 20 cm above the soil surface</tissue>
    </source>
</reference>
<feature type="transmembrane region" description="Helical" evidence="1">
    <location>
        <begin position="20"/>
        <end position="38"/>
    </location>
</feature>
<keyword evidence="1" id="KW-1133">Transmembrane helix</keyword>
<keyword evidence="1" id="KW-0812">Transmembrane</keyword>
<reference evidence="2" key="2">
    <citation type="journal article" date="2015" name="Data Brief">
        <title>Shoot transcriptome of the giant reed, Arundo donax.</title>
        <authorList>
            <person name="Barrero R.A."/>
            <person name="Guerrero F.D."/>
            <person name="Moolhuijzen P."/>
            <person name="Goolsby J.A."/>
            <person name="Tidwell J."/>
            <person name="Bellgard S.E."/>
            <person name="Bellgard M.I."/>
        </authorList>
    </citation>
    <scope>NUCLEOTIDE SEQUENCE</scope>
    <source>
        <tissue evidence="2">Shoot tissue taken approximately 20 cm above the soil surface</tissue>
    </source>
</reference>